<proteinExistence type="inferred from homology"/>
<evidence type="ECO:0000256" key="4">
    <source>
        <dbReference type="ARBA" id="ARBA00023163"/>
    </source>
</evidence>
<dbReference type="OrthoDB" id="5416547at2"/>
<name>A0A3A8Q213_9BACT</name>
<dbReference type="Pfam" id="PF00126">
    <property type="entry name" value="HTH_1"/>
    <property type="match status" value="1"/>
</dbReference>
<dbReference type="FunFam" id="1.10.10.10:FF:000001">
    <property type="entry name" value="LysR family transcriptional regulator"/>
    <property type="match status" value="1"/>
</dbReference>
<evidence type="ECO:0000313" key="6">
    <source>
        <dbReference type="EMBL" id="RKH57384.1"/>
    </source>
</evidence>
<dbReference type="PANTHER" id="PTHR30537">
    <property type="entry name" value="HTH-TYPE TRANSCRIPTIONAL REGULATOR"/>
    <property type="match status" value="1"/>
</dbReference>
<comment type="caution">
    <text evidence="6">The sequence shown here is derived from an EMBL/GenBank/DDBJ whole genome shotgun (WGS) entry which is preliminary data.</text>
</comment>
<dbReference type="InterPro" id="IPR005119">
    <property type="entry name" value="LysR_subst-bd"/>
</dbReference>
<sequence>MDRFAAMEAFVRVVESGTFTKAADALGRPKTAVTRLIQQLEAQLRVKLLHRTTRRVTVTPEGMTYYQQALRLLGEVRELESTLTQTRRGPRGRLRVESSGTISRLLLIPALPSFCARYPQLQIELGVSDRVVDLLSDNVDCAIRGGGVKDESLVAKHLGDLDYWVCAAPRYLERHGTPHHPLELAGASHAMVSYFASPSGKPLPFTFQRGEERLQVQGRSQLLLNETNAYLGAGLAGLGVMVAPRFVVEPYLATGELVPVLEGWRPEARPIFLVYPPARQRDAGLRVFIDWVLELCASRTNVWRRDGQP</sequence>
<dbReference type="EMBL" id="RAWK01000241">
    <property type="protein sequence ID" value="RKH57384.1"/>
    <property type="molecule type" value="Genomic_DNA"/>
</dbReference>
<dbReference type="CDD" id="cd08472">
    <property type="entry name" value="PBP2_CrgA_like_3"/>
    <property type="match status" value="1"/>
</dbReference>
<evidence type="ECO:0000256" key="2">
    <source>
        <dbReference type="ARBA" id="ARBA00023015"/>
    </source>
</evidence>
<feature type="domain" description="HTH lysR-type" evidence="5">
    <location>
        <begin position="1"/>
        <end position="59"/>
    </location>
</feature>
<dbReference type="SUPFAM" id="SSF53850">
    <property type="entry name" value="Periplasmic binding protein-like II"/>
    <property type="match status" value="1"/>
</dbReference>
<reference evidence="7" key="1">
    <citation type="submission" date="2018-09" db="EMBL/GenBank/DDBJ databases">
        <authorList>
            <person name="Livingstone P.G."/>
            <person name="Whitworth D.E."/>
        </authorList>
    </citation>
    <scope>NUCLEOTIDE SEQUENCE [LARGE SCALE GENOMIC DNA]</scope>
    <source>
        <strain evidence="7">AB050A</strain>
    </source>
</reference>
<dbReference type="PROSITE" id="PS50931">
    <property type="entry name" value="HTH_LYSR"/>
    <property type="match status" value="1"/>
</dbReference>
<dbReference type="PANTHER" id="PTHR30537:SF17">
    <property type="entry name" value="LYSR-FAMILY REGULATORY PROTEIN"/>
    <property type="match status" value="1"/>
</dbReference>
<dbReference type="GO" id="GO:0003700">
    <property type="term" value="F:DNA-binding transcription factor activity"/>
    <property type="evidence" value="ECO:0007669"/>
    <property type="project" value="InterPro"/>
</dbReference>
<dbReference type="SUPFAM" id="SSF46785">
    <property type="entry name" value="Winged helix' DNA-binding domain"/>
    <property type="match status" value="1"/>
</dbReference>
<gene>
    <name evidence="6" type="ORF">D7W81_31400</name>
</gene>
<dbReference type="Proteomes" id="UP000267003">
    <property type="component" value="Unassembled WGS sequence"/>
</dbReference>
<keyword evidence="4" id="KW-0804">Transcription</keyword>
<organism evidence="6 7">
    <name type="scientific">Corallococcus aberystwythensis</name>
    <dbReference type="NCBI Taxonomy" id="2316722"/>
    <lineage>
        <taxon>Bacteria</taxon>
        <taxon>Pseudomonadati</taxon>
        <taxon>Myxococcota</taxon>
        <taxon>Myxococcia</taxon>
        <taxon>Myxococcales</taxon>
        <taxon>Cystobacterineae</taxon>
        <taxon>Myxococcaceae</taxon>
        <taxon>Corallococcus</taxon>
    </lineage>
</organism>
<keyword evidence="3" id="KW-0238">DNA-binding</keyword>
<dbReference type="AlphaFoldDB" id="A0A3A8Q213"/>
<evidence type="ECO:0000256" key="1">
    <source>
        <dbReference type="ARBA" id="ARBA00009437"/>
    </source>
</evidence>
<dbReference type="InterPro" id="IPR058163">
    <property type="entry name" value="LysR-type_TF_proteobact-type"/>
</dbReference>
<evidence type="ECO:0000256" key="3">
    <source>
        <dbReference type="ARBA" id="ARBA00023125"/>
    </source>
</evidence>
<evidence type="ECO:0000259" key="5">
    <source>
        <dbReference type="PROSITE" id="PS50931"/>
    </source>
</evidence>
<evidence type="ECO:0000313" key="7">
    <source>
        <dbReference type="Proteomes" id="UP000267003"/>
    </source>
</evidence>
<protein>
    <submittedName>
        <fullName evidence="6">LysR family transcriptional regulator</fullName>
    </submittedName>
</protein>
<keyword evidence="7" id="KW-1185">Reference proteome</keyword>
<dbReference type="InterPro" id="IPR036390">
    <property type="entry name" value="WH_DNA-bd_sf"/>
</dbReference>
<comment type="similarity">
    <text evidence="1">Belongs to the LysR transcriptional regulatory family.</text>
</comment>
<dbReference type="InterPro" id="IPR000847">
    <property type="entry name" value="LysR_HTH_N"/>
</dbReference>
<dbReference type="InterPro" id="IPR036388">
    <property type="entry name" value="WH-like_DNA-bd_sf"/>
</dbReference>
<dbReference type="Gene3D" id="3.40.190.10">
    <property type="entry name" value="Periplasmic binding protein-like II"/>
    <property type="match status" value="2"/>
</dbReference>
<dbReference type="Gene3D" id="1.10.10.10">
    <property type="entry name" value="Winged helix-like DNA-binding domain superfamily/Winged helix DNA-binding domain"/>
    <property type="match status" value="1"/>
</dbReference>
<dbReference type="GO" id="GO:0006351">
    <property type="term" value="P:DNA-templated transcription"/>
    <property type="evidence" value="ECO:0007669"/>
    <property type="project" value="TreeGrafter"/>
</dbReference>
<dbReference type="GO" id="GO:0043565">
    <property type="term" value="F:sequence-specific DNA binding"/>
    <property type="evidence" value="ECO:0007669"/>
    <property type="project" value="TreeGrafter"/>
</dbReference>
<dbReference type="RefSeq" id="WP_120559089.1">
    <property type="nucleotide sequence ID" value="NZ_RAWK01000241.1"/>
</dbReference>
<dbReference type="Pfam" id="PF03466">
    <property type="entry name" value="LysR_substrate"/>
    <property type="match status" value="1"/>
</dbReference>
<accession>A0A3A8Q213</accession>
<keyword evidence="2" id="KW-0805">Transcription regulation</keyword>